<feature type="compositionally biased region" description="Basic and acidic residues" evidence="1">
    <location>
        <begin position="1"/>
        <end position="16"/>
    </location>
</feature>
<evidence type="ECO:0000313" key="3">
    <source>
        <dbReference type="EMBL" id="CAL4793205.1"/>
    </source>
</evidence>
<name>A0A9P1GD32_9DINO</name>
<organism evidence="2">
    <name type="scientific">Cladocopium goreaui</name>
    <dbReference type="NCBI Taxonomy" id="2562237"/>
    <lineage>
        <taxon>Eukaryota</taxon>
        <taxon>Sar</taxon>
        <taxon>Alveolata</taxon>
        <taxon>Dinophyceae</taxon>
        <taxon>Suessiales</taxon>
        <taxon>Symbiodiniaceae</taxon>
        <taxon>Cladocopium</taxon>
    </lineage>
</organism>
<dbReference type="EMBL" id="CAMXCT020003719">
    <property type="protein sequence ID" value="CAL1159268.1"/>
    <property type="molecule type" value="Genomic_DNA"/>
</dbReference>
<comment type="caution">
    <text evidence="2">The sequence shown here is derived from an EMBL/GenBank/DDBJ whole genome shotgun (WGS) entry which is preliminary data.</text>
</comment>
<dbReference type="AlphaFoldDB" id="A0A9P1GD32"/>
<evidence type="ECO:0000313" key="4">
    <source>
        <dbReference type="Proteomes" id="UP001152797"/>
    </source>
</evidence>
<keyword evidence="4" id="KW-1185">Reference proteome</keyword>
<dbReference type="EMBL" id="CAMXCT030003719">
    <property type="protein sequence ID" value="CAL4793205.1"/>
    <property type="molecule type" value="Genomic_DNA"/>
</dbReference>
<evidence type="ECO:0000256" key="1">
    <source>
        <dbReference type="SAM" id="MobiDB-lite"/>
    </source>
</evidence>
<proteinExistence type="predicted"/>
<evidence type="ECO:0000313" key="2">
    <source>
        <dbReference type="EMBL" id="CAI4005893.1"/>
    </source>
</evidence>
<sequence>MNHGGTRESRESREASSSHIGPTIPDEAEPNGGASTDHISEENEPYDYSVERDDEWFQRDLTKQPSPVKTMHLRPGVAVKDLYTGESRSSDMQKYEGQMSRQEYMAFMGFEIPEIHEEASTVIAQEARTQGEFNRVDEIRSQFQELSLLYPPVRLALPSRRPQSAPTRPRISIPQRKDKASGGTIIANKELLQKYFGSGD</sequence>
<gene>
    <name evidence="2" type="ORF">C1SCF055_LOCUS31578</name>
</gene>
<dbReference type="Proteomes" id="UP001152797">
    <property type="component" value="Unassembled WGS sequence"/>
</dbReference>
<accession>A0A9P1GD32</accession>
<reference evidence="3 4" key="2">
    <citation type="submission" date="2024-05" db="EMBL/GenBank/DDBJ databases">
        <authorList>
            <person name="Chen Y."/>
            <person name="Shah S."/>
            <person name="Dougan E. K."/>
            <person name="Thang M."/>
            <person name="Chan C."/>
        </authorList>
    </citation>
    <scope>NUCLEOTIDE SEQUENCE [LARGE SCALE GENOMIC DNA]</scope>
</reference>
<dbReference type="EMBL" id="CAMXCT010003719">
    <property type="protein sequence ID" value="CAI4005893.1"/>
    <property type="molecule type" value="Genomic_DNA"/>
</dbReference>
<reference evidence="2" key="1">
    <citation type="submission" date="2022-10" db="EMBL/GenBank/DDBJ databases">
        <authorList>
            <person name="Chen Y."/>
            <person name="Dougan E. K."/>
            <person name="Chan C."/>
            <person name="Rhodes N."/>
            <person name="Thang M."/>
        </authorList>
    </citation>
    <scope>NUCLEOTIDE SEQUENCE</scope>
</reference>
<feature type="region of interest" description="Disordered" evidence="1">
    <location>
        <begin position="158"/>
        <end position="182"/>
    </location>
</feature>
<feature type="region of interest" description="Disordered" evidence="1">
    <location>
        <begin position="1"/>
        <end position="53"/>
    </location>
</feature>
<protein>
    <submittedName>
        <fullName evidence="3">Interferon-induced guanylate-binding protein 1</fullName>
    </submittedName>
</protein>